<dbReference type="AlphaFoldDB" id="A0A097SSR0"/>
<evidence type="ECO:0000256" key="8">
    <source>
        <dbReference type="ARBA" id="ARBA00022777"/>
    </source>
</evidence>
<comment type="subcellular location">
    <subcellularLocation>
        <location evidence="1">Cell membrane</location>
        <topology evidence="1">Multi-pass membrane protein</topology>
    </subcellularLocation>
</comment>
<dbReference type="PROSITE" id="PS51103">
    <property type="entry name" value="PTS_EIIC_TYPE_1"/>
    <property type="match status" value="1"/>
</dbReference>
<feature type="active site" description="Phosphocysteine intermediate; for EIIB activity" evidence="11">
    <location>
        <position position="609"/>
    </location>
</feature>
<gene>
    <name evidence="15" type="primary">ptsG</name>
    <name evidence="15" type="ORF">MGM1_2520</name>
</gene>
<sequence>MNNLMFHNNLTIKNEFSLRKTKTHTEIVKNEKKNLFSRIFSRKNKKESSGGVREFVSKLSSGLMLPIAMLPIAGLFLGIGSAIYNQGKAYDNATVELIGNIIKTPGDAVFSNLAVIFAIAIAIVFAEDAGAAGLSAFLGWLVFCALQKSLLIMNEHWDQKDPNSLAAWFLWFKFTTIQYNATFTANIGIDSLNTSVFGGIIVGFTVAKLYKRFRNTQMPQILGFFSGARFVPIITFLAMLPISAVFCCIWPYFGQGIEWFGAKLGLMAGFNSFIYCIVERFLVPFGLQHAFYLPLWQTAVGGSVDLTNIMVVWHNGTAYQVTQFVKGNQTVTFTTWLDFINKFTGKTPEYTTINGDQNIWKFMYSIAGVKIIDPVTHEQTYITFDFARTGFGILHDGTITQGSSVNVTQYMEGRFPFMNFGLPAAAAAMVLAAPKEKRKFAFSAVFGAALTSFLTGITEPIEFTFLFLAPWLYYGFHAFMAGICGLALNLWHAHIGQTFAAGMIDFTIYGIIPDILHADAGSWKSIIIGVGVAPIYFFFFYWAIKQFNIATPGRGETTRLFTKKDFLAKKQANEKNNNTLNKLSGSEKEAYEVMLALGGIDNIDTVNACITKLRVTVKDPKKVDTKAIIALGAKGVTWPSKKSVYSIFGGKADIYKNHIRDFIKNQNKK</sequence>
<evidence type="ECO:0000313" key="16">
    <source>
        <dbReference type="Proteomes" id="UP000030066"/>
    </source>
</evidence>
<keyword evidence="6" id="KW-0598">Phosphotransferase system</keyword>
<dbReference type="PANTHER" id="PTHR30009:SF20">
    <property type="entry name" value="PTS SYSTEM GLUCOSE-SPECIFIC EIICB COMPONENT-RELATED"/>
    <property type="match status" value="1"/>
</dbReference>
<dbReference type="Pfam" id="PF02378">
    <property type="entry name" value="PTS_EIIC"/>
    <property type="match status" value="2"/>
</dbReference>
<evidence type="ECO:0000256" key="5">
    <source>
        <dbReference type="ARBA" id="ARBA00022679"/>
    </source>
</evidence>
<dbReference type="GO" id="GO:0009401">
    <property type="term" value="P:phosphoenolpyruvate-dependent sugar phosphotransferase system"/>
    <property type="evidence" value="ECO:0007669"/>
    <property type="project" value="UniProtKB-KW"/>
</dbReference>
<proteinExistence type="predicted"/>
<dbReference type="InterPro" id="IPR001996">
    <property type="entry name" value="PTS_IIB_1"/>
</dbReference>
<dbReference type="GO" id="GO:0008982">
    <property type="term" value="F:protein-N(PI)-phosphohistidine-sugar phosphotransferase activity"/>
    <property type="evidence" value="ECO:0007669"/>
    <property type="project" value="InterPro"/>
</dbReference>
<dbReference type="EMBL" id="CP007711">
    <property type="protein sequence ID" value="AIV03628.1"/>
    <property type="molecule type" value="Genomic_DNA"/>
</dbReference>
<dbReference type="eggNOG" id="COG1263">
    <property type="taxonomic scope" value="Bacteria"/>
</dbReference>
<dbReference type="Proteomes" id="UP000030066">
    <property type="component" value="Chromosome"/>
</dbReference>
<keyword evidence="2" id="KW-0813">Transport</keyword>
<dbReference type="GO" id="GO:0016301">
    <property type="term" value="F:kinase activity"/>
    <property type="evidence" value="ECO:0007669"/>
    <property type="project" value="UniProtKB-KW"/>
</dbReference>
<dbReference type="PROSITE" id="PS51098">
    <property type="entry name" value="PTS_EIIB_TYPE_1"/>
    <property type="match status" value="1"/>
</dbReference>
<feature type="domain" description="PTS EIIC type-1" evidence="14">
    <location>
        <begin position="50"/>
        <end position="556"/>
    </location>
</feature>
<evidence type="ECO:0000256" key="4">
    <source>
        <dbReference type="ARBA" id="ARBA00022597"/>
    </source>
</evidence>
<feature type="transmembrane region" description="Helical" evidence="12">
    <location>
        <begin position="259"/>
        <end position="278"/>
    </location>
</feature>
<keyword evidence="7 12" id="KW-0812">Transmembrane</keyword>
<keyword evidence="16" id="KW-1185">Reference proteome</keyword>
<organism evidence="15 16">
    <name type="scientific">Candidatus Malacoplasma girerdii</name>
    <dbReference type="NCBI Taxonomy" id="1318617"/>
    <lineage>
        <taxon>Bacteria</taxon>
        <taxon>Bacillati</taxon>
        <taxon>Mycoplasmatota</taxon>
        <taxon>Mycoplasmoidales</taxon>
        <taxon>Mycoplasmoidaceae</taxon>
        <taxon>Malacoplasma</taxon>
    </lineage>
</organism>
<feature type="transmembrane region" description="Helical" evidence="12">
    <location>
        <begin position="498"/>
        <end position="516"/>
    </location>
</feature>
<evidence type="ECO:0000256" key="11">
    <source>
        <dbReference type="PROSITE-ProRule" id="PRU00421"/>
    </source>
</evidence>
<feature type="transmembrane region" description="Helical" evidence="12">
    <location>
        <begin position="105"/>
        <end position="126"/>
    </location>
</feature>
<feature type="transmembrane region" description="Helical" evidence="12">
    <location>
        <begin position="522"/>
        <end position="544"/>
    </location>
</feature>
<keyword evidence="8" id="KW-0418">Kinase</keyword>
<evidence type="ECO:0000313" key="15">
    <source>
        <dbReference type="EMBL" id="AIV03628.1"/>
    </source>
</evidence>
<feature type="domain" description="PTS EIIB type-1" evidence="13">
    <location>
        <begin position="587"/>
        <end position="669"/>
    </location>
</feature>
<dbReference type="InterPro" id="IPR018113">
    <property type="entry name" value="PTrfase_EIIB_Cys"/>
</dbReference>
<keyword evidence="5" id="KW-0808">Transferase</keyword>
<evidence type="ECO:0000256" key="7">
    <source>
        <dbReference type="ARBA" id="ARBA00022692"/>
    </source>
</evidence>
<evidence type="ECO:0000256" key="1">
    <source>
        <dbReference type="ARBA" id="ARBA00004651"/>
    </source>
</evidence>
<dbReference type="GO" id="GO:0005886">
    <property type="term" value="C:plasma membrane"/>
    <property type="evidence" value="ECO:0007669"/>
    <property type="project" value="UniProtKB-SubCell"/>
</dbReference>
<name>A0A097SSR0_9BACT</name>
<feature type="transmembrane region" description="Helical" evidence="12">
    <location>
        <begin position="63"/>
        <end position="84"/>
    </location>
</feature>
<dbReference type="Gene3D" id="3.30.1360.60">
    <property type="entry name" value="Glucose permease domain IIB"/>
    <property type="match status" value="1"/>
</dbReference>
<feature type="transmembrane region" description="Helical" evidence="12">
    <location>
        <begin position="132"/>
        <end position="153"/>
    </location>
</feature>
<dbReference type="PANTHER" id="PTHR30009">
    <property type="entry name" value="CYTOCHROME C-TYPE SYNTHESIS PROTEIN AND PTS TRANSMEMBRANE COMPONENT"/>
    <property type="match status" value="1"/>
</dbReference>
<keyword evidence="10 12" id="KW-0472">Membrane</keyword>
<feature type="transmembrane region" description="Helical" evidence="12">
    <location>
        <begin position="471"/>
        <end position="491"/>
    </location>
</feature>
<feature type="transmembrane region" description="Helical" evidence="12">
    <location>
        <begin position="165"/>
        <end position="185"/>
    </location>
</feature>
<evidence type="ECO:0000256" key="6">
    <source>
        <dbReference type="ARBA" id="ARBA00022683"/>
    </source>
</evidence>
<dbReference type="eggNOG" id="COG1264">
    <property type="taxonomic scope" value="Bacteria"/>
</dbReference>
<feature type="transmembrane region" description="Helical" evidence="12">
    <location>
        <begin position="230"/>
        <end position="253"/>
    </location>
</feature>
<feature type="transmembrane region" description="Helical" evidence="12">
    <location>
        <begin position="440"/>
        <end position="459"/>
    </location>
</feature>
<dbReference type="Pfam" id="PF00367">
    <property type="entry name" value="PTS_EIIB"/>
    <property type="match status" value="1"/>
</dbReference>
<dbReference type="CDD" id="cd00212">
    <property type="entry name" value="PTS_IIB_glc"/>
    <property type="match status" value="1"/>
</dbReference>
<evidence type="ECO:0000256" key="12">
    <source>
        <dbReference type="SAM" id="Phobius"/>
    </source>
</evidence>
<feature type="transmembrane region" description="Helical" evidence="12">
    <location>
        <begin position="191"/>
        <end position="210"/>
    </location>
</feature>
<reference evidence="15 16" key="1">
    <citation type="journal article" date="2014" name="PLoS ONE">
        <title>An emerging Mycoplasma associated with trichomoniasis, vaginal infection and disease.</title>
        <authorList>
            <consortium name="Vaginal Microbiome Consortium"/>
            <person name="Fettweis J.M."/>
            <person name="Serrano M.G."/>
            <person name="Huang B."/>
            <person name="Brooks J.P."/>
            <person name="Glascock A.L."/>
            <person name="Sheth N.U."/>
            <person name="Strauss J.F.III."/>
            <person name="Jefferson K.K."/>
            <person name="Buck G.A."/>
        </authorList>
    </citation>
    <scope>NUCLEOTIDE SEQUENCE [LARGE SCALE GENOMIC DNA]</scope>
    <source>
        <strain evidence="15 16">VCU_M1</strain>
    </source>
</reference>
<dbReference type="InterPro" id="IPR003352">
    <property type="entry name" value="PTS_EIIC"/>
</dbReference>
<dbReference type="KEGG" id="mgj:MGM1_2520"/>
<dbReference type="NCBIfam" id="TIGR00826">
    <property type="entry name" value="EIIB_glc"/>
    <property type="match status" value="1"/>
</dbReference>
<dbReference type="SUPFAM" id="SSF55604">
    <property type="entry name" value="Glucose permease domain IIB"/>
    <property type="match status" value="1"/>
</dbReference>
<evidence type="ECO:0000259" key="14">
    <source>
        <dbReference type="PROSITE" id="PS51103"/>
    </source>
</evidence>
<evidence type="ECO:0000259" key="13">
    <source>
        <dbReference type="PROSITE" id="PS51098"/>
    </source>
</evidence>
<dbReference type="InterPro" id="IPR050429">
    <property type="entry name" value="PTS_Glucose_EIICBA"/>
</dbReference>
<dbReference type="HOGENOM" id="CLU_012312_1_0_14"/>
<evidence type="ECO:0000256" key="2">
    <source>
        <dbReference type="ARBA" id="ARBA00022448"/>
    </source>
</evidence>
<accession>A0A097SSR0</accession>
<evidence type="ECO:0000256" key="3">
    <source>
        <dbReference type="ARBA" id="ARBA00022475"/>
    </source>
</evidence>
<keyword evidence="3" id="KW-1003">Cell membrane</keyword>
<keyword evidence="9 12" id="KW-1133">Transmembrane helix</keyword>
<dbReference type="InterPro" id="IPR013013">
    <property type="entry name" value="PTS_EIIC_1"/>
</dbReference>
<protein>
    <submittedName>
        <fullName evidence="15">Phosphotransferase system component EIIBC</fullName>
    </submittedName>
</protein>
<evidence type="ECO:0000256" key="10">
    <source>
        <dbReference type="ARBA" id="ARBA00023136"/>
    </source>
</evidence>
<dbReference type="STRING" id="1318617.MGM1_2520"/>
<keyword evidence="4" id="KW-0762">Sugar transport</keyword>
<evidence type="ECO:0000256" key="9">
    <source>
        <dbReference type="ARBA" id="ARBA00022989"/>
    </source>
</evidence>
<dbReference type="InterPro" id="IPR036878">
    <property type="entry name" value="Glu_permease_IIB"/>
</dbReference>
<dbReference type="GO" id="GO:0090563">
    <property type="term" value="F:protein-phosphocysteine-sugar phosphotransferase activity"/>
    <property type="evidence" value="ECO:0007669"/>
    <property type="project" value="TreeGrafter"/>
</dbReference>